<protein>
    <recommendedName>
        <fullName evidence="2">Death domain-containing protein</fullName>
    </recommendedName>
</protein>
<feature type="region of interest" description="Disordered" evidence="1">
    <location>
        <begin position="409"/>
        <end position="440"/>
    </location>
</feature>
<dbReference type="PROSITE" id="PS50017">
    <property type="entry name" value="DEATH_DOMAIN"/>
    <property type="match status" value="1"/>
</dbReference>
<dbReference type="EMBL" id="JAJJHW010000014">
    <property type="protein sequence ID" value="KAH8388535.1"/>
    <property type="molecule type" value="Genomic_DNA"/>
</dbReference>
<dbReference type="SUPFAM" id="SSF47986">
    <property type="entry name" value="DEATH domain"/>
    <property type="match status" value="1"/>
</dbReference>
<proteinExistence type="predicted"/>
<evidence type="ECO:0000256" key="1">
    <source>
        <dbReference type="SAM" id="MobiDB-lite"/>
    </source>
</evidence>
<feature type="compositionally biased region" description="Basic and acidic residues" evidence="1">
    <location>
        <begin position="409"/>
        <end position="419"/>
    </location>
</feature>
<keyword evidence="4" id="KW-1185">Reference proteome</keyword>
<evidence type="ECO:0000259" key="2">
    <source>
        <dbReference type="PROSITE" id="PS50017"/>
    </source>
</evidence>
<dbReference type="GO" id="GO:0006406">
    <property type="term" value="P:mRNA export from nucleus"/>
    <property type="evidence" value="ECO:0007669"/>
    <property type="project" value="TreeGrafter"/>
</dbReference>
<feature type="non-terminal residue" evidence="3">
    <location>
        <position position="705"/>
    </location>
</feature>
<dbReference type="InterPro" id="IPR000488">
    <property type="entry name" value="Death_dom"/>
</dbReference>
<dbReference type="CDD" id="cd01670">
    <property type="entry name" value="Death"/>
    <property type="match status" value="1"/>
</dbReference>
<gene>
    <name evidence="3" type="ORF">KR093_008935</name>
</gene>
<comment type="caution">
    <text evidence="3">The sequence shown here is derived from an EMBL/GenBank/DDBJ whole genome shotgun (WGS) entry which is preliminary data.</text>
</comment>
<dbReference type="Gene3D" id="1.10.533.10">
    <property type="entry name" value="Death Domain, Fas"/>
    <property type="match status" value="1"/>
</dbReference>
<dbReference type="GO" id="GO:0007165">
    <property type="term" value="P:signal transduction"/>
    <property type="evidence" value="ECO:0007669"/>
    <property type="project" value="InterPro"/>
</dbReference>
<accession>A0AAD4PR91</accession>
<dbReference type="PANTHER" id="PTHR13265:SF0">
    <property type="entry name" value="HPR1"/>
    <property type="match status" value="1"/>
</dbReference>
<name>A0AAD4PR91_9MUSC</name>
<evidence type="ECO:0000313" key="3">
    <source>
        <dbReference type="EMBL" id="KAH8388535.1"/>
    </source>
</evidence>
<feature type="region of interest" description="Disordered" evidence="1">
    <location>
        <begin position="541"/>
        <end position="581"/>
    </location>
</feature>
<sequence>MQASFEVRLICEAMPATTLLIYKHFQTSLERAIEQNNVELLVQDYHNFRSNSEHDKRSPMDQAFREILMKRLSDDVERIGSLVRLSVEAARADIVSNTIPVVLLGDTFDVVTLNKCEQIFRFVEELVEVWKEEIFFASCKNNLLRMCNDLLRRLSRTQNTVFCGRILLFLSKFFPFSERSGLNIVSEFNLDNFTEYGLDSKDHDDIDNKELEDTAEDIPLKIDYDLYCKFWSLQDFFRNPNQCYSKAQWKMFQMHAETILQSFSSFKLEDVRPHNDANGNSDVGNQVMDMDIDDQSITAAATALAVRKDTHFFAKFLTNPKLLALQLSDSNFRRAVLVQFLILFQYLQVSVKFKIDSYTLTSAQSDFIKETEQRVYKLLEETPPYGRRFARTVQHMLHREEMWNNWKNDGCKEFKKPEEPEANDDEAKPPPAKRSKRPLGDCLRDAARNGKFFLGNDNLTKLWNYSPDNLQACKSEQRNFLPMLETYLETPHDKTDPAFEWRALRLLARQTPHFFTFISQPSCKISDYLDVVRKRLTREKELVKQTSTASNHATEHSSESGTNSGAPAEQEHEASVALQEIEPLEVEDTEAVVEDVDEMPAHEKSLMVTRAHIDEVTPVIGEPWMKVGKKIGFSNDELLFFQMENPTAGVACTKMLTNWIAEDDDATLDNWAYMLEGLEMNKAADAVKAIIEREKAAGGQQTAAG</sequence>
<dbReference type="Pfam" id="PF11957">
    <property type="entry name" value="efThoc1"/>
    <property type="match status" value="1"/>
</dbReference>
<evidence type="ECO:0000313" key="4">
    <source>
        <dbReference type="Proteomes" id="UP001200034"/>
    </source>
</evidence>
<reference evidence="3" key="1">
    <citation type="journal article" date="2021" name="Mol. Ecol. Resour.">
        <title>Phylogenomic analyses of the genus Drosophila reveals genomic signals of climate adaptation.</title>
        <authorList>
            <person name="Li F."/>
            <person name="Rane R.V."/>
            <person name="Luria V."/>
            <person name="Xiong Z."/>
            <person name="Chen J."/>
            <person name="Li Z."/>
            <person name="Catullo R.A."/>
            <person name="Griffin P.C."/>
            <person name="Schiffer M."/>
            <person name="Pearce S."/>
            <person name="Lee S.F."/>
            <person name="McElroy K."/>
            <person name="Stocker A."/>
            <person name="Shirriffs J."/>
            <person name="Cockerell F."/>
            <person name="Coppin C."/>
            <person name="Sgro C.M."/>
            <person name="Karger A."/>
            <person name="Cain J.W."/>
            <person name="Weber J.A."/>
            <person name="Santpere G."/>
            <person name="Kirschner M.W."/>
            <person name="Hoffmann A.A."/>
            <person name="Oakeshott J.G."/>
            <person name="Zhang G."/>
        </authorList>
    </citation>
    <scope>NUCLEOTIDE SEQUENCE</scope>
    <source>
        <strain evidence="3">BGI-SZ-2011g</strain>
    </source>
</reference>
<dbReference type="Pfam" id="PF00531">
    <property type="entry name" value="Death"/>
    <property type="match status" value="1"/>
</dbReference>
<dbReference type="AlphaFoldDB" id="A0AAD4PR91"/>
<dbReference type="FunFam" id="1.10.533.10:FF:000109">
    <property type="entry name" value="GG10810"/>
    <property type="match status" value="1"/>
</dbReference>
<dbReference type="InterPro" id="IPR021861">
    <property type="entry name" value="THO_THOC1"/>
</dbReference>
<feature type="domain" description="Death" evidence="2">
    <location>
        <begin position="620"/>
        <end position="691"/>
    </location>
</feature>
<dbReference type="GO" id="GO:0000445">
    <property type="term" value="C:THO complex part of transcription export complex"/>
    <property type="evidence" value="ECO:0007669"/>
    <property type="project" value="TreeGrafter"/>
</dbReference>
<organism evidence="3 4">
    <name type="scientific">Drosophila rubida</name>
    <dbReference type="NCBI Taxonomy" id="30044"/>
    <lineage>
        <taxon>Eukaryota</taxon>
        <taxon>Metazoa</taxon>
        <taxon>Ecdysozoa</taxon>
        <taxon>Arthropoda</taxon>
        <taxon>Hexapoda</taxon>
        <taxon>Insecta</taxon>
        <taxon>Pterygota</taxon>
        <taxon>Neoptera</taxon>
        <taxon>Endopterygota</taxon>
        <taxon>Diptera</taxon>
        <taxon>Brachycera</taxon>
        <taxon>Muscomorpha</taxon>
        <taxon>Ephydroidea</taxon>
        <taxon>Drosophilidae</taxon>
        <taxon>Drosophila</taxon>
    </lineage>
</organism>
<dbReference type="Proteomes" id="UP001200034">
    <property type="component" value="Unassembled WGS sequence"/>
</dbReference>
<dbReference type="PANTHER" id="PTHR13265">
    <property type="entry name" value="THO COMPLEX SUBUNIT 1"/>
    <property type="match status" value="1"/>
</dbReference>
<dbReference type="InterPro" id="IPR011029">
    <property type="entry name" value="DEATH-like_dom_sf"/>
</dbReference>